<evidence type="ECO:0000313" key="1">
    <source>
        <dbReference type="EMBL" id="KIE44249.1"/>
    </source>
</evidence>
<dbReference type="Proteomes" id="UP000031433">
    <property type="component" value="Unassembled WGS sequence"/>
</dbReference>
<name>A0A0C1TTZ9_9BACT</name>
<comment type="caution">
    <text evidence="1">The sequence shown here is derived from an EMBL/GenBank/DDBJ whole genome shotgun (WGS) entry which is preliminary data.</text>
</comment>
<proteinExistence type="predicted"/>
<dbReference type="AlphaFoldDB" id="A0A0C1TTZ9"/>
<protein>
    <submittedName>
        <fullName evidence="1">Uncharacterized protein</fullName>
    </submittedName>
</protein>
<organism evidence="1 2">
    <name type="scientific">Geobacter soli</name>
    <dbReference type="NCBI Taxonomy" id="1510391"/>
    <lineage>
        <taxon>Bacteria</taxon>
        <taxon>Pseudomonadati</taxon>
        <taxon>Thermodesulfobacteriota</taxon>
        <taxon>Desulfuromonadia</taxon>
        <taxon>Geobacterales</taxon>
        <taxon>Geobacteraceae</taxon>
        <taxon>Geobacter</taxon>
    </lineage>
</organism>
<keyword evidence="2" id="KW-1185">Reference proteome</keyword>
<evidence type="ECO:0000313" key="2">
    <source>
        <dbReference type="Proteomes" id="UP000031433"/>
    </source>
</evidence>
<gene>
    <name evidence="1" type="ORF">SE37_14765</name>
</gene>
<reference evidence="1 2" key="1">
    <citation type="submission" date="2015-01" db="EMBL/GenBank/DDBJ databases">
        <title>Genome sequence of the anaerobic bacterium Geobacter soli GSS01, a dissimilatory Fe(III) reducer from soil.</title>
        <authorList>
            <person name="Yang G."/>
            <person name="Zhou S."/>
        </authorList>
    </citation>
    <scope>NUCLEOTIDE SEQUENCE [LARGE SCALE GENOMIC DNA]</scope>
    <source>
        <strain evidence="1 2">GSS01</strain>
    </source>
</reference>
<dbReference type="EMBL" id="JXBL01000001">
    <property type="protein sequence ID" value="KIE44249.1"/>
    <property type="molecule type" value="Genomic_DNA"/>
</dbReference>
<sequence length="126" mass="13173">MRKEFLMGFPLQRKGLALLLLLLMTSITLGGAICLGADHHPAPAAADTVASHAGGEAPCCPDDGHGNGGHCLNCLSCPCQAPLAGDELCLSYAPSIHVLSFSERRVPPPDVYLSKFVPPAESRLTP</sequence>
<accession>A0A0C1TTZ9</accession>